<evidence type="ECO:0000256" key="1">
    <source>
        <dbReference type="SAM" id="SignalP"/>
    </source>
</evidence>
<dbReference type="KEGG" id="hdh:G5B40_03780"/>
<evidence type="ECO:0000313" key="2">
    <source>
        <dbReference type="EMBL" id="QIE54635.1"/>
    </source>
</evidence>
<organism evidence="2 3">
    <name type="scientific">Pikeienuella piscinae</name>
    <dbReference type="NCBI Taxonomy" id="2748098"/>
    <lineage>
        <taxon>Bacteria</taxon>
        <taxon>Pseudomonadati</taxon>
        <taxon>Pseudomonadota</taxon>
        <taxon>Alphaproteobacteria</taxon>
        <taxon>Rhodobacterales</taxon>
        <taxon>Paracoccaceae</taxon>
        <taxon>Pikeienuella</taxon>
    </lineage>
</organism>
<protein>
    <recommendedName>
        <fullName evidence="4">DUF1795 domain-containing protein</fullName>
    </recommendedName>
</protein>
<feature type="chain" id="PRO_5029753685" description="DUF1795 domain-containing protein" evidence="1">
    <location>
        <begin position="21"/>
        <end position="183"/>
    </location>
</feature>
<keyword evidence="1" id="KW-0732">Signal</keyword>
<evidence type="ECO:0008006" key="4">
    <source>
        <dbReference type="Google" id="ProtNLM"/>
    </source>
</evidence>
<proteinExistence type="predicted"/>
<dbReference type="RefSeq" id="WP_165095194.1">
    <property type="nucleotide sequence ID" value="NZ_CP049056.1"/>
</dbReference>
<accession>A0A7L5BT36</accession>
<keyword evidence="3" id="KW-1185">Reference proteome</keyword>
<dbReference type="AlphaFoldDB" id="A0A7L5BT36"/>
<evidence type="ECO:0000313" key="3">
    <source>
        <dbReference type="Proteomes" id="UP000503336"/>
    </source>
</evidence>
<gene>
    <name evidence="2" type="ORF">G5B40_03780</name>
</gene>
<reference evidence="2 3" key="1">
    <citation type="submission" date="2020-02" db="EMBL/GenBank/DDBJ databases">
        <title>complete genome sequence of Rhodobacteraceae bacterium.</title>
        <authorList>
            <person name="Park J."/>
            <person name="Kim Y.-S."/>
            <person name="Kim K.-H."/>
        </authorList>
    </citation>
    <scope>NUCLEOTIDE SEQUENCE [LARGE SCALE GENOMIC DNA]</scope>
    <source>
        <strain evidence="2 3">RR4-56</strain>
    </source>
</reference>
<feature type="signal peptide" evidence="1">
    <location>
        <begin position="1"/>
        <end position="20"/>
    </location>
</feature>
<sequence>MRVILHMAAALSLVVAPALAEETSYARGGETLFTFDAPAGWTLAKTPEIDPAAMPEGENPIPPLITLRPPGEQRIMWGALWSPDYLTDLAETDSWLDGLLPRLMDWPEVKIREPRDVGGLPAEVATGSGERNGRMLDFALGAVQIAEGRVAVAAFIGEPGAFDRHEHVLVALFESIRAAETIR</sequence>
<name>A0A7L5BT36_9RHOB</name>
<dbReference type="Proteomes" id="UP000503336">
    <property type="component" value="Chromosome"/>
</dbReference>
<dbReference type="EMBL" id="CP049056">
    <property type="protein sequence ID" value="QIE54635.1"/>
    <property type="molecule type" value="Genomic_DNA"/>
</dbReference>